<evidence type="ECO:0000313" key="4">
    <source>
        <dbReference type="EMBL" id="MCP1335749.1"/>
    </source>
</evidence>
<evidence type="ECO:0000259" key="3">
    <source>
        <dbReference type="SMART" id="SM00822"/>
    </source>
</evidence>
<keyword evidence="2" id="KW-0560">Oxidoreductase</keyword>
<dbReference type="PANTHER" id="PTHR43669:SF3">
    <property type="entry name" value="ALCOHOL DEHYDROGENASE, PUTATIVE (AFU_ORTHOLOGUE AFUA_3G03445)-RELATED"/>
    <property type="match status" value="1"/>
</dbReference>
<dbReference type="EMBL" id="JAMZFT010000001">
    <property type="protein sequence ID" value="MCP1335749.1"/>
    <property type="molecule type" value="Genomic_DNA"/>
</dbReference>
<dbReference type="InterPro" id="IPR036291">
    <property type="entry name" value="NAD(P)-bd_dom_sf"/>
</dbReference>
<dbReference type="CDD" id="cd05233">
    <property type="entry name" value="SDR_c"/>
    <property type="match status" value="1"/>
</dbReference>
<evidence type="ECO:0000256" key="1">
    <source>
        <dbReference type="ARBA" id="ARBA00006484"/>
    </source>
</evidence>
<protein>
    <submittedName>
        <fullName evidence="4">SDR family oxidoreductase</fullName>
    </submittedName>
</protein>
<organism evidence="4 5">
    <name type="scientific">Futiania mangrovi</name>
    <dbReference type="NCBI Taxonomy" id="2959716"/>
    <lineage>
        <taxon>Bacteria</taxon>
        <taxon>Pseudomonadati</taxon>
        <taxon>Pseudomonadota</taxon>
        <taxon>Alphaproteobacteria</taxon>
        <taxon>Futianiales</taxon>
        <taxon>Futianiaceae</taxon>
        <taxon>Futiania</taxon>
    </lineage>
</organism>
<keyword evidence="5" id="KW-1185">Reference proteome</keyword>
<dbReference type="Gene3D" id="3.40.50.720">
    <property type="entry name" value="NAD(P)-binding Rossmann-like Domain"/>
    <property type="match status" value="1"/>
</dbReference>
<dbReference type="PANTHER" id="PTHR43669">
    <property type="entry name" value="5-KETO-D-GLUCONATE 5-REDUCTASE"/>
    <property type="match status" value="1"/>
</dbReference>
<feature type="domain" description="Ketoreductase" evidence="3">
    <location>
        <begin position="7"/>
        <end position="180"/>
    </location>
</feature>
<gene>
    <name evidence="4" type="ORF">NJQ99_04940</name>
</gene>
<comment type="caution">
    <text evidence="4">The sequence shown here is derived from an EMBL/GenBank/DDBJ whole genome shotgun (WGS) entry which is preliminary data.</text>
</comment>
<dbReference type="InterPro" id="IPR002347">
    <property type="entry name" value="SDR_fam"/>
</dbReference>
<dbReference type="PRINTS" id="PR00080">
    <property type="entry name" value="SDRFAMILY"/>
</dbReference>
<dbReference type="FunFam" id="3.40.50.720:FF:000084">
    <property type="entry name" value="Short-chain dehydrogenase reductase"/>
    <property type="match status" value="1"/>
</dbReference>
<proteinExistence type="inferred from homology"/>
<dbReference type="SUPFAM" id="SSF51735">
    <property type="entry name" value="NAD(P)-binding Rossmann-fold domains"/>
    <property type="match status" value="1"/>
</dbReference>
<dbReference type="AlphaFoldDB" id="A0A9J6P9W2"/>
<dbReference type="PRINTS" id="PR00081">
    <property type="entry name" value="GDHRDH"/>
</dbReference>
<dbReference type="SMART" id="SM00822">
    <property type="entry name" value="PKS_KR"/>
    <property type="match status" value="1"/>
</dbReference>
<dbReference type="Pfam" id="PF13561">
    <property type="entry name" value="adh_short_C2"/>
    <property type="match status" value="1"/>
</dbReference>
<dbReference type="InterPro" id="IPR020904">
    <property type="entry name" value="Sc_DH/Rdtase_CS"/>
</dbReference>
<dbReference type="InterPro" id="IPR057326">
    <property type="entry name" value="KR_dom"/>
</dbReference>
<evidence type="ECO:0000256" key="2">
    <source>
        <dbReference type="ARBA" id="ARBA00023002"/>
    </source>
</evidence>
<accession>A0A9J6P9W2</accession>
<name>A0A9J6P9W2_9PROT</name>
<dbReference type="RefSeq" id="WP_269331682.1">
    <property type="nucleotide sequence ID" value="NZ_JAMZFT010000001.1"/>
</dbReference>
<comment type="similarity">
    <text evidence="1">Belongs to the short-chain dehydrogenases/reductases (SDR) family.</text>
</comment>
<reference evidence="4" key="1">
    <citation type="submission" date="2022-06" db="EMBL/GenBank/DDBJ databases">
        <title>Isolation and Genomics of Futiania mangrovii gen. nov., sp. nov., a Rare and Metabolically-versatile member in the Class Alphaproteobacteria.</title>
        <authorList>
            <person name="Liu L."/>
            <person name="Huang W.-C."/>
            <person name="Pan J."/>
            <person name="Li J."/>
            <person name="Huang Y."/>
            <person name="Du H."/>
            <person name="Liu Y."/>
            <person name="Li M."/>
        </authorList>
    </citation>
    <scope>NUCLEOTIDE SEQUENCE</scope>
    <source>
        <strain evidence="4">FT118</strain>
    </source>
</reference>
<sequence length="255" mass="26149">MRDLAGKRVLVTGAKQGIGFAIAERFRDEGARLCLFGRSGMDAALARLGAADALAVTGDVTSEADLDTAVGEMIRAWGGVDVLVTAAGVTHIAAMDKLTPAQFREVMDINVTGSWLAVRACLPAMGEGASTIMLGSVYGTGGAPDRSAYCASKGAVHNLVRALAMELGPRGIRVNAVAPTGVRTPMVEDLIERGIYDLAGVSGRAALNRLATLEEVAGACAFLASGDASMISGAILPVDGGWTANGFILGRGERT</sequence>
<dbReference type="Proteomes" id="UP001055804">
    <property type="component" value="Unassembled WGS sequence"/>
</dbReference>
<evidence type="ECO:0000313" key="5">
    <source>
        <dbReference type="Proteomes" id="UP001055804"/>
    </source>
</evidence>
<dbReference type="GO" id="GO:0016491">
    <property type="term" value="F:oxidoreductase activity"/>
    <property type="evidence" value="ECO:0007669"/>
    <property type="project" value="UniProtKB-KW"/>
</dbReference>
<dbReference type="PROSITE" id="PS00061">
    <property type="entry name" value="ADH_SHORT"/>
    <property type="match status" value="1"/>
</dbReference>